<dbReference type="Proteomes" id="UP000472271">
    <property type="component" value="Chromosome 1"/>
</dbReference>
<dbReference type="PANTHER" id="PTHR31635">
    <property type="entry name" value="REVERSE TRANSCRIPTASE DOMAIN-CONTAINING PROTEIN-RELATED"/>
    <property type="match status" value="1"/>
</dbReference>
<protein>
    <recommendedName>
        <fullName evidence="3">Reverse transcriptase domain-containing protein</fullName>
    </recommendedName>
</protein>
<reference evidence="1" key="2">
    <citation type="submission" date="2025-08" db="UniProtKB">
        <authorList>
            <consortium name="Ensembl"/>
        </authorList>
    </citation>
    <scope>IDENTIFICATION</scope>
</reference>
<dbReference type="InParanoid" id="A0A672ZLI1"/>
<organism evidence="1 2">
    <name type="scientific">Sphaeramia orbicularis</name>
    <name type="common">orbiculate cardinalfish</name>
    <dbReference type="NCBI Taxonomy" id="375764"/>
    <lineage>
        <taxon>Eukaryota</taxon>
        <taxon>Metazoa</taxon>
        <taxon>Chordata</taxon>
        <taxon>Craniata</taxon>
        <taxon>Vertebrata</taxon>
        <taxon>Euteleostomi</taxon>
        <taxon>Actinopterygii</taxon>
        <taxon>Neopterygii</taxon>
        <taxon>Teleostei</taxon>
        <taxon>Neoteleostei</taxon>
        <taxon>Acanthomorphata</taxon>
        <taxon>Gobiaria</taxon>
        <taxon>Kurtiformes</taxon>
        <taxon>Apogonoidei</taxon>
        <taxon>Apogonidae</taxon>
        <taxon>Apogoninae</taxon>
        <taxon>Sphaeramia</taxon>
    </lineage>
</organism>
<proteinExistence type="predicted"/>
<accession>A0A672ZLI1</accession>
<dbReference type="PANTHER" id="PTHR31635:SF196">
    <property type="entry name" value="REVERSE TRANSCRIPTASE DOMAIN-CONTAINING PROTEIN-RELATED"/>
    <property type="match status" value="1"/>
</dbReference>
<name>A0A672ZLI1_9TELE</name>
<dbReference type="AlphaFoldDB" id="A0A672ZLI1"/>
<dbReference type="Ensembl" id="ENSSORT00005018576.1">
    <property type="protein sequence ID" value="ENSSORP00005018035.1"/>
    <property type="gene ID" value="ENSSORG00005008962.1"/>
</dbReference>
<evidence type="ECO:0000313" key="2">
    <source>
        <dbReference type="Proteomes" id="UP000472271"/>
    </source>
</evidence>
<reference evidence="1" key="1">
    <citation type="submission" date="2019-06" db="EMBL/GenBank/DDBJ databases">
        <authorList>
            <consortium name="Wellcome Sanger Institute Data Sharing"/>
        </authorList>
    </citation>
    <scope>NUCLEOTIDE SEQUENCE [LARGE SCALE GENOMIC DNA]</scope>
</reference>
<reference evidence="1" key="3">
    <citation type="submission" date="2025-09" db="UniProtKB">
        <authorList>
            <consortium name="Ensembl"/>
        </authorList>
    </citation>
    <scope>IDENTIFICATION</scope>
</reference>
<evidence type="ECO:0000313" key="1">
    <source>
        <dbReference type="Ensembl" id="ENSSORP00005018035.1"/>
    </source>
</evidence>
<keyword evidence="2" id="KW-1185">Reference proteome</keyword>
<evidence type="ECO:0008006" key="3">
    <source>
        <dbReference type="Google" id="ProtNLM"/>
    </source>
</evidence>
<sequence>SPTLFATYIEPLAQFIRQNEEIKGVQIGNDSHVVELFADDVICYLKDPETSLPILIHNLEVYGLLSGYKLNLVKTQILAMNYSPSENVKRRYNLNWNSSTISRIETLKMNVLPGLLYLFQALPIEIPEKQFKLWDRLISRFIWNGKKPRIKFEKLEIGKDNGGMGLPNFKEYCHAAQITPIINWCDVNYVSKWKNIEHVIQGREISSIIAETDTVKNNLNQVDTVTSFTLGTWLSVIRKYKLERELPLLQWPAYHKNFTPGTQHLRCKQ</sequence>